<proteinExistence type="predicted"/>
<dbReference type="AlphaFoldDB" id="A0A4Y4D8J3"/>
<accession>A0A4Y4D8J3</accession>
<evidence type="ECO:0000313" key="2">
    <source>
        <dbReference type="Proteomes" id="UP000315730"/>
    </source>
</evidence>
<sequence>MGVVGEQGVQSVLLLVVEQVGAGGQGPAGGIERVALAAAVPTDGLLNSPSALIERLVSEARDVEGI</sequence>
<keyword evidence="2" id="KW-1185">Reference proteome</keyword>
<name>A0A4Y4D8J3_KOCVA</name>
<dbReference type="EMBL" id="BJNW01000030">
    <property type="protein sequence ID" value="GED00290.1"/>
    <property type="molecule type" value="Genomic_DNA"/>
</dbReference>
<organism evidence="1 2">
    <name type="scientific">Kocuria varians</name>
    <name type="common">Micrococcus varians</name>
    <dbReference type="NCBI Taxonomy" id="1272"/>
    <lineage>
        <taxon>Bacteria</taxon>
        <taxon>Bacillati</taxon>
        <taxon>Actinomycetota</taxon>
        <taxon>Actinomycetes</taxon>
        <taxon>Micrococcales</taxon>
        <taxon>Micrococcaceae</taxon>
        <taxon>Kocuria</taxon>
    </lineage>
</organism>
<protein>
    <submittedName>
        <fullName evidence="1">Uncharacterized protein</fullName>
    </submittedName>
</protein>
<gene>
    <name evidence="1" type="ORF">KVA01_24440</name>
</gene>
<reference evidence="1 2" key="1">
    <citation type="submission" date="2019-06" db="EMBL/GenBank/DDBJ databases">
        <title>Whole genome shotgun sequence of Kocuria varians NBRC 15358.</title>
        <authorList>
            <person name="Hosoyama A."/>
            <person name="Uohara A."/>
            <person name="Ohji S."/>
            <person name="Ichikawa N."/>
        </authorList>
    </citation>
    <scope>NUCLEOTIDE SEQUENCE [LARGE SCALE GENOMIC DNA]</scope>
    <source>
        <strain evidence="1 2">NBRC 15358</strain>
    </source>
</reference>
<evidence type="ECO:0000313" key="1">
    <source>
        <dbReference type="EMBL" id="GED00290.1"/>
    </source>
</evidence>
<comment type="caution">
    <text evidence="1">The sequence shown here is derived from an EMBL/GenBank/DDBJ whole genome shotgun (WGS) entry which is preliminary data.</text>
</comment>
<dbReference type="Proteomes" id="UP000315730">
    <property type="component" value="Unassembled WGS sequence"/>
</dbReference>